<protein>
    <submittedName>
        <fullName evidence="2">Uncharacterized protein</fullName>
    </submittedName>
</protein>
<organism evidence="2">
    <name type="scientific">Bactrocera dorsalis</name>
    <name type="common">Oriental fruit fly</name>
    <name type="synonym">Dacus dorsalis</name>
    <dbReference type="NCBI Taxonomy" id="27457"/>
    <lineage>
        <taxon>Eukaryota</taxon>
        <taxon>Metazoa</taxon>
        <taxon>Ecdysozoa</taxon>
        <taxon>Arthropoda</taxon>
        <taxon>Hexapoda</taxon>
        <taxon>Insecta</taxon>
        <taxon>Pterygota</taxon>
        <taxon>Neoptera</taxon>
        <taxon>Endopterygota</taxon>
        <taxon>Diptera</taxon>
        <taxon>Brachycera</taxon>
        <taxon>Muscomorpha</taxon>
        <taxon>Tephritoidea</taxon>
        <taxon>Tephritidae</taxon>
        <taxon>Bactrocera</taxon>
        <taxon>Bactrocera</taxon>
    </lineage>
</organism>
<dbReference type="EMBL" id="GAKP01011174">
    <property type="protein sequence ID" value="JAC47778.1"/>
    <property type="molecule type" value="Transcribed_RNA"/>
</dbReference>
<reference evidence="2" key="1">
    <citation type="journal article" date="2014" name="BMC Genomics">
        <title>Characterizing the developmental transcriptome of the oriental fruit fly, Bactrocera dorsalis (Diptera: Tephritidae) through comparative genomic analysis with Drosophila melanogaster utilizing modENCODE datasets.</title>
        <authorList>
            <person name="Geib S.M."/>
            <person name="Calla B."/>
            <person name="Hall B."/>
            <person name="Hou S."/>
            <person name="Manoukis N.C."/>
        </authorList>
    </citation>
    <scope>NUCLEOTIDE SEQUENCE</scope>
    <source>
        <strain evidence="2">Punador</strain>
    </source>
</reference>
<feature type="region of interest" description="Disordered" evidence="1">
    <location>
        <begin position="110"/>
        <end position="137"/>
    </location>
</feature>
<name>A0A034W1Z0_BACDO</name>
<sequence length="137" mass="14624">VQHHHLQTAHGSPEAMKLNNLQIANENDESEPEALNLTTTATVNALKAIDSTQSINDVVPTTNFNKSMHRMSAVNDIVESGAIEHHANTITTTAVIYTLPTTAQPSLAANSSLVNSHPTAAPQTDTSTNQAQNETFV</sequence>
<accession>A0A034W1Z0</accession>
<proteinExistence type="predicted"/>
<evidence type="ECO:0000256" key="1">
    <source>
        <dbReference type="SAM" id="MobiDB-lite"/>
    </source>
</evidence>
<evidence type="ECO:0000313" key="2">
    <source>
        <dbReference type="EMBL" id="JAC47778.1"/>
    </source>
</evidence>
<feature type="non-terminal residue" evidence="2">
    <location>
        <position position="1"/>
    </location>
</feature>
<dbReference type="AlphaFoldDB" id="A0A034W1Z0"/>